<organism evidence="7 8">
    <name type="scientific">Basidiobolus ranarum</name>
    <dbReference type="NCBI Taxonomy" id="34480"/>
    <lineage>
        <taxon>Eukaryota</taxon>
        <taxon>Fungi</taxon>
        <taxon>Fungi incertae sedis</taxon>
        <taxon>Zoopagomycota</taxon>
        <taxon>Entomophthoromycotina</taxon>
        <taxon>Basidiobolomycetes</taxon>
        <taxon>Basidiobolales</taxon>
        <taxon>Basidiobolaceae</taxon>
        <taxon>Basidiobolus</taxon>
    </lineage>
</organism>
<comment type="caution">
    <text evidence="7">The sequence shown here is derived from an EMBL/GenBank/DDBJ whole genome shotgun (WGS) entry which is preliminary data.</text>
</comment>
<keyword evidence="4" id="KW-0804">Transcription</keyword>
<evidence type="ECO:0000313" key="7">
    <source>
        <dbReference type="EMBL" id="KAK9703999.1"/>
    </source>
</evidence>
<dbReference type="Gene3D" id="1.20.5.170">
    <property type="match status" value="1"/>
</dbReference>
<dbReference type="PANTHER" id="PTHR13044">
    <property type="entry name" value="ACTIVATING TRANSCRIPTION FACTOR ATF 4/5"/>
    <property type="match status" value="1"/>
</dbReference>
<keyword evidence="5" id="KW-0539">Nucleus</keyword>
<protein>
    <recommendedName>
        <fullName evidence="6">BZIP domain-containing protein</fullName>
    </recommendedName>
</protein>
<dbReference type="SUPFAM" id="SSF57959">
    <property type="entry name" value="Leucine zipper domain"/>
    <property type="match status" value="1"/>
</dbReference>
<gene>
    <name evidence="7" type="ORF">K7432_010432</name>
</gene>
<evidence type="ECO:0000256" key="1">
    <source>
        <dbReference type="ARBA" id="ARBA00004123"/>
    </source>
</evidence>
<evidence type="ECO:0000256" key="5">
    <source>
        <dbReference type="ARBA" id="ARBA00023242"/>
    </source>
</evidence>
<keyword evidence="3" id="KW-0238">DNA-binding</keyword>
<accession>A0ABR2VWE6</accession>
<reference evidence="7 8" key="1">
    <citation type="submission" date="2023-04" db="EMBL/GenBank/DDBJ databases">
        <title>Genome of Basidiobolus ranarum AG-B5.</title>
        <authorList>
            <person name="Stajich J.E."/>
            <person name="Carter-House D."/>
            <person name="Gryganskyi A."/>
        </authorList>
    </citation>
    <scope>NUCLEOTIDE SEQUENCE [LARGE SCALE GENOMIC DNA]</scope>
    <source>
        <strain evidence="7 8">AG-B5</strain>
    </source>
</reference>
<sequence>MSTENTSLSRCLPPLSSFAFDNSEELSLPATKARVEYLNTAHNTTLSNVYSSDLRISNILALNNPSPETTSADSSCYQSRLDESVQERFGEDMMGQSNLFTGPSAGRILAEKRKKNATASAKFRDRRKQKEKDILDRCAKLEKKVHQLEFENPFLKQISQLEFDLNQAKLEKFSALEKLNLLEDEVSWLRSLICSKGKVSPEASNSPHLHDNS</sequence>
<proteinExistence type="predicted"/>
<feature type="domain" description="BZIP" evidence="6">
    <location>
        <begin position="112"/>
        <end position="126"/>
    </location>
</feature>
<evidence type="ECO:0000256" key="3">
    <source>
        <dbReference type="ARBA" id="ARBA00023125"/>
    </source>
</evidence>
<dbReference type="PANTHER" id="PTHR13044:SF14">
    <property type="entry name" value="CRYPTOCEPHAL, ISOFORM A"/>
    <property type="match status" value="1"/>
</dbReference>
<dbReference type="InterPro" id="IPR046347">
    <property type="entry name" value="bZIP_sf"/>
</dbReference>
<evidence type="ECO:0000256" key="4">
    <source>
        <dbReference type="ARBA" id="ARBA00023163"/>
    </source>
</evidence>
<name>A0ABR2VWE6_9FUNG</name>
<dbReference type="Proteomes" id="UP001479436">
    <property type="component" value="Unassembled WGS sequence"/>
</dbReference>
<dbReference type="EMBL" id="JASJQH010007594">
    <property type="protein sequence ID" value="KAK9703999.1"/>
    <property type="molecule type" value="Genomic_DNA"/>
</dbReference>
<dbReference type="InterPro" id="IPR004827">
    <property type="entry name" value="bZIP"/>
</dbReference>
<dbReference type="PROSITE" id="PS00036">
    <property type="entry name" value="BZIP_BASIC"/>
    <property type="match status" value="1"/>
</dbReference>
<keyword evidence="2" id="KW-0805">Transcription regulation</keyword>
<dbReference type="Pfam" id="PF07716">
    <property type="entry name" value="bZIP_2"/>
    <property type="match status" value="1"/>
</dbReference>
<comment type="subcellular location">
    <subcellularLocation>
        <location evidence="1">Nucleus</location>
    </subcellularLocation>
</comment>
<evidence type="ECO:0000313" key="8">
    <source>
        <dbReference type="Proteomes" id="UP001479436"/>
    </source>
</evidence>
<evidence type="ECO:0000259" key="6">
    <source>
        <dbReference type="PROSITE" id="PS00036"/>
    </source>
</evidence>
<evidence type="ECO:0000256" key="2">
    <source>
        <dbReference type="ARBA" id="ARBA00023015"/>
    </source>
</evidence>
<keyword evidence="8" id="KW-1185">Reference proteome</keyword>